<dbReference type="PANTHER" id="PTHR11733:SF167">
    <property type="entry name" value="FI17812P1-RELATED"/>
    <property type="match status" value="1"/>
</dbReference>
<dbReference type="Gene3D" id="3.40.390.10">
    <property type="entry name" value="Collagenase (Catalytic Domain)"/>
    <property type="match status" value="1"/>
</dbReference>
<dbReference type="EMBL" id="JASAOG010000061">
    <property type="protein sequence ID" value="KAK0056543.1"/>
    <property type="molecule type" value="Genomic_DNA"/>
</dbReference>
<dbReference type="SUPFAM" id="SSF55486">
    <property type="entry name" value="Metalloproteases ('zincins'), catalytic domain"/>
    <property type="match status" value="1"/>
</dbReference>
<protein>
    <submittedName>
        <fullName evidence="2">Endothelin-converting enzyme 2</fullName>
    </submittedName>
</protein>
<dbReference type="AlphaFoldDB" id="A0AAD8BM24"/>
<feature type="non-terminal residue" evidence="2">
    <location>
        <position position="96"/>
    </location>
</feature>
<sequence>MISFKMWMLFLLASHYVTNVTGVSSTLNNTQSVCQTKECQLGQKIACMMDTRVDPCEDMYQFSCGGWIRDNPLPDETEHLTLLDILESQNRKEIIQ</sequence>
<reference evidence="2" key="2">
    <citation type="submission" date="2023-04" db="EMBL/GenBank/DDBJ databases">
        <authorList>
            <person name="Bu L."/>
            <person name="Lu L."/>
            <person name="Laidemitt M.R."/>
            <person name="Zhang S.M."/>
            <person name="Mutuku M."/>
            <person name="Mkoji G."/>
            <person name="Steinauer M."/>
            <person name="Loker E.S."/>
        </authorList>
    </citation>
    <scope>NUCLEOTIDE SEQUENCE</scope>
    <source>
        <strain evidence="2">KasaAsao</strain>
        <tissue evidence="2">Whole Snail</tissue>
    </source>
</reference>
<dbReference type="PROSITE" id="PS51885">
    <property type="entry name" value="NEPRILYSIN"/>
    <property type="match status" value="1"/>
</dbReference>
<accession>A0AAD8BM24</accession>
<evidence type="ECO:0000313" key="2">
    <source>
        <dbReference type="EMBL" id="KAK0056543.1"/>
    </source>
</evidence>
<keyword evidence="1" id="KW-0732">Signal</keyword>
<keyword evidence="3" id="KW-1185">Reference proteome</keyword>
<dbReference type="GO" id="GO:0016485">
    <property type="term" value="P:protein processing"/>
    <property type="evidence" value="ECO:0007669"/>
    <property type="project" value="TreeGrafter"/>
</dbReference>
<evidence type="ECO:0000256" key="1">
    <source>
        <dbReference type="SAM" id="SignalP"/>
    </source>
</evidence>
<gene>
    <name evidence="2" type="ORF">Bpfe_014039</name>
</gene>
<evidence type="ECO:0000313" key="3">
    <source>
        <dbReference type="Proteomes" id="UP001233172"/>
    </source>
</evidence>
<dbReference type="GO" id="GO:0004222">
    <property type="term" value="F:metalloendopeptidase activity"/>
    <property type="evidence" value="ECO:0007669"/>
    <property type="project" value="InterPro"/>
</dbReference>
<comment type="caution">
    <text evidence="2">The sequence shown here is derived from an EMBL/GenBank/DDBJ whole genome shotgun (WGS) entry which is preliminary data.</text>
</comment>
<dbReference type="Proteomes" id="UP001233172">
    <property type="component" value="Unassembled WGS sequence"/>
</dbReference>
<dbReference type="Gene3D" id="1.10.1380.10">
    <property type="entry name" value="Neutral endopeptidase , domain2"/>
    <property type="match status" value="1"/>
</dbReference>
<dbReference type="PANTHER" id="PTHR11733">
    <property type="entry name" value="ZINC METALLOPROTEASE FAMILY M13 NEPRILYSIN-RELATED"/>
    <property type="match status" value="1"/>
</dbReference>
<feature type="signal peptide" evidence="1">
    <location>
        <begin position="1"/>
        <end position="22"/>
    </location>
</feature>
<dbReference type="InterPro" id="IPR024079">
    <property type="entry name" value="MetalloPept_cat_dom_sf"/>
</dbReference>
<name>A0AAD8BM24_BIOPF</name>
<feature type="chain" id="PRO_5042047067" evidence="1">
    <location>
        <begin position="23"/>
        <end position="96"/>
    </location>
</feature>
<dbReference type="InterPro" id="IPR042089">
    <property type="entry name" value="Peptidase_M13_dom_2"/>
</dbReference>
<dbReference type="GO" id="GO:0005886">
    <property type="term" value="C:plasma membrane"/>
    <property type="evidence" value="ECO:0007669"/>
    <property type="project" value="TreeGrafter"/>
</dbReference>
<organism evidence="2 3">
    <name type="scientific">Biomphalaria pfeifferi</name>
    <name type="common">Bloodfluke planorb</name>
    <name type="synonym">Freshwater snail</name>
    <dbReference type="NCBI Taxonomy" id="112525"/>
    <lineage>
        <taxon>Eukaryota</taxon>
        <taxon>Metazoa</taxon>
        <taxon>Spiralia</taxon>
        <taxon>Lophotrochozoa</taxon>
        <taxon>Mollusca</taxon>
        <taxon>Gastropoda</taxon>
        <taxon>Heterobranchia</taxon>
        <taxon>Euthyneura</taxon>
        <taxon>Panpulmonata</taxon>
        <taxon>Hygrophila</taxon>
        <taxon>Lymnaeoidea</taxon>
        <taxon>Planorbidae</taxon>
        <taxon>Biomphalaria</taxon>
    </lineage>
</organism>
<dbReference type="InterPro" id="IPR000718">
    <property type="entry name" value="Peptidase_M13"/>
</dbReference>
<proteinExistence type="predicted"/>
<reference evidence="2" key="1">
    <citation type="journal article" date="2023" name="PLoS Negl. Trop. Dis.">
        <title>A genome sequence for Biomphalaria pfeifferi, the major vector snail for the human-infecting parasite Schistosoma mansoni.</title>
        <authorList>
            <person name="Bu L."/>
            <person name="Lu L."/>
            <person name="Laidemitt M.R."/>
            <person name="Zhang S.M."/>
            <person name="Mutuku M."/>
            <person name="Mkoji G."/>
            <person name="Steinauer M."/>
            <person name="Loker E.S."/>
        </authorList>
    </citation>
    <scope>NUCLEOTIDE SEQUENCE</scope>
    <source>
        <strain evidence="2">KasaAsao</strain>
    </source>
</reference>